<dbReference type="KEGG" id="aagg:ETAA8_03750"/>
<protein>
    <recommendedName>
        <fullName evidence="1">DUF1559 domain-containing protein</fullName>
    </recommendedName>
</protein>
<organism evidence="2 3">
    <name type="scientific">Anatilimnocola aggregata</name>
    <dbReference type="NCBI Taxonomy" id="2528021"/>
    <lineage>
        <taxon>Bacteria</taxon>
        <taxon>Pseudomonadati</taxon>
        <taxon>Planctomycetota</taxon>
        <taxon>Planctomycetia</taxon>
        <taxon>Pirellulales</taxon>
        <taxon>Pirellulaceae</taxon>
        <taxon>Anatilimnocola</taxon>
    </lineage>
</organism>
<feature type="domain" description="DUF1559" evidence="1">
    <location>
        <begin position="8"/>
        <end position="277"/>
    </location>
</feature>
<reference evidence="2 3" key="1">
    <citation type="submission" date="2019-02" db="EMBL/GenBank/DDBJ databases">
        <title>Deep-cultivation of Planctomycetes and their phenomic and genomic characterization uncovers novel biology.</title>
        <authorList>
            <person name="Wiegand S."/>
            <person name="Jogler M."/>
            <person name="Boedeker C."/>
            <person name="Pinto D."/>
            <person name="Vollmers J."/>
            <person name="Rivas-Marin E."/>
            <person name="Kohn T."/>
            <person name="Peeters S.H."/>
            <person name="Heuer A."/>
            <person name="Rast P."/>
            <person name="Oberbeckmann S."/>
            <person name="Bunk B."/>
            <person name="Jeske O."/>
            <person name="Meyerdierks A."/>
            <person name="Storesund J.E."/>
            <person name="Kallscheuer N."/>
            <person name="Luecker S."/>
            <person name="Lage O.M."/>
            <person name="Pohl T."/>
            <person name="Merkel B.J."/>
            <person name="Hornburger P."/>
            <person name="Mueller R.-W."/>
            <person name="Bruemmer F."/>
            <person name="Labrenz M."/>
            <person name="Spormann A.M."/>
            <person name="Op den Camp H."/>
            <person name="Overmann J."/>
            <person name="Amann R."/>
            <person name="Jetten M.S.M."/>
            <person name="Mascher T."/>
            <person name="Medema M.H."/>
            <person name="Devos D.P."/>
            <person name="Kaster A.-K."/>
            <person name="Ovreas L."/>
            <person name="Rohde M."/>
            <person name="Galperin M.Y."/>
            <person name="Jogler C."/>
        </authorList>
    </citation>
    <scope>NUCLEOTIDE SEQUENCE [LARGE SCALE GENOMIC DNA]</scope>
    <source>
        <strain evidence="2 3">ETA_A8</strain>
    </source>
</reference>
<dbReference type="InterPro" id="IPR027558">
    <property type="entry name" value="Pre_pil_HX9DG_C"/>
</dbReference>
<gene>
    <name evidence="2" type="ORF">ETAA8_03750</name>
</gene>
<dbReference type="Pfam" id="PF07596">
    <property type="entry name" value="SBP_bac_10"/>
    <property type="match status" value="1"/>
</dbReference>
<dbReference type="AlphaFoldDB" id="A0A517Y4Z1"/>
<dbReference type="PANTHER" id="PTHR30093:SF2">
    <property type="entry name" value="TYPE II SECRETION SYSTEM PROTEIN H"/>
    <property type="match status" value="1"/>
</dbReference>
<dbReference type="Proteomes" id="UP000315017">
    <property type="component" value="Chromosome"/>
</dbReference>
<name>A0A517Y4Z1_9BACT</name>
<dbReference type="NCBIfam" id="TIGR04294">
    <property type="entry name" value="pre_pil_HX9DG"/>
    <property type="match status" value="1"/>
</dbReference>
<evidence type="ECO:0000313" key="3">
    <source>
        <dbReference type="Proteomes" id="UP000315017"/>
    </source>
</evidence>
<sequence>MLLLPAVQAARAAAARVTCSNHLRQIGIALHNHHDALARFPSGRGAPTPLVFSPHAHLLRYAEQQSLSTSLDLNAPPTTFTVPPSTLYDGTRNQVAANTIVKLFTCPSDVAVGRVPGLLFGATNYVANAGSGRDGGNLATADGVFFLGSTIGFRDITDGTSQTVAFSERTLGSGEDISQMTMPNRAVREVSGSATPTSSECGASSSGTWNHERGAKWILGNYGNTLYNHFQAPNSANWDCMNATQQKALMTARSYHPGVVAVLFCDGSVRYLGESVALSTWRAIATRDESEILEMP</sequence>
<evidence type="ECO:0000259" key="1">
    <source>
        <dbReference type="Pfam" id="PF07596"/>
    </source>
</evidence>
<dbReference type="InterPro" id="IPR011453">
    <property type="entry name" value="DUF1559"/>
</dbReference>
<dbReference type="EMBL" id="CP036274">
    <property type="protein sequence ID" value="QDU25311.1"/>
    <property type="molecule type" value="Genomic_DNA"/>
</dbReference>
<keyword evidence="3" id="KW-1185">Reference proteome</keyword>
<evidence type="ECO:0000313" key="2">
    <source>
        <dbReference type="EMBL" id="QDU25311.1"/>
    </source>
</evidence>
<accession>A0A517Y4Z1</accession>
<proteinExistence type="predicted"/>
<dbReference type="PANTHER" id="PTHR30093">
    <property type="entry name" value="GENERAL SECRETION PATHWAY PROTEIN G"/>
    <property type="match status" value="1"/>
</dbReference>